<protein>
    <submittedName>
        <fullName evidence="1">Uncharacterized protein</fullName>
    </submittedName>
</protein>
<sequence length="29" mass="3393">MQSCALAMCRIQCNVNRPIMFRCYINANK</sequence>
<name>A0AAD6RTU4_9ROSI</name>
<keyword evidence="2" id="KW-1185">Reference proteome</keyword>
<accession>A0AAD6RTU4</accession>
<organism evidence="1 2">
    <name type="scientific">Populus alba x Populus x berolinensis</name>
    <dbReference type="NCBI Taxonomy" id="444605"/>
    <lineage>
        <taxon>Eukaryota</taxon>
        <taxon>Viridiplantae</taxon>
        <taxon>Streptophyta</taxon>
        <taxon>Embryophyta</taxon>
        <taxon>Tracheophyta</taxon>
        <taxon>Spermatophyta</taxon>
        <taxon>Magnoliopsida</taxon>
        <taxon>eudicotyledons</taxon>
        <taxon>Gunneridae</taxon>
        <taxon>Pentapetalae</taxon>
        <taxon>rosids</taxon>
        <taxon>fabids</taxon>
        <taxon>Malpighiales</taxon>
        <taxon>Salicaceae</taxon>
        <taxon>Saliceae</taxon>
        <taxon>Populus</taxon>
    </lineage>
</organism>
<comment type="caution">
    <text evidence="1">The sequence shown here is derived from an EMBL/GenBank/DDBJ whole genome shotgun (WGS) entry which is preliminary data.</text>
</comment>
<proteinExistence type="predicted"/>
<dbReference type="AlphaFoldDB" id="A0AAD6RTU4"/>
<reference evidence="1 2" key="1">
    <citation type="journal article" date="2023" name="Mol. Ecol. Resour.">
        <title>Chromosome-level genome assembly of a triploid poplar Populus alba 'Berolinensis'.</title>
        <authorList>
            <person name="Chen S."/>
            <person name="Yu Y."/>
            <person name="Wang X."/>
            <person name="Wang S."/>
            <person name="Zhang T."/>
            <person name="Zhou Y."/>
            <person name="He R."/>
            <person name="Meng N."/>
            <person name="Wang Y."/>
            <person name="Liu W."/>
            <person name="Liu Z."/>
            <person name="Liu J."/>
            <person name="Guo Q."/>
            <person name="Huang H."/>
            <person name="Sederoff R.R."/>
            <person name="Wang G."/>
            <person name="Qu G."/>
            <person name="Chen S."/>
        </authorList>
    </citation>
    <scope>NUCLEOTIDE SEQUENCE [LARGE SCALE GENOMIC DNA]</scope>
    <source>
        <strain evidence="1">SC-2020</strain>
    </source>
</reference>
<evidence type="ECO:0000313" key="2">
    <source>
        <dbReference type="Proteomes" id="UP001164929"/>
    </source>
</evidence>
<dbReference type="Proteomes" id="UP001164929">
    <property type="component" value="Chromosome 1"/>
</dbReference>
<gene>
    <name evidence="1" type="ORF">NC653_004362</name>
</gene>
<evidence type="ECO:0000313" key="1">
    <source>
        <dbReference type="EMBL" id="KAJ7015046.1"/>
    </source>
</evidence>
<dbReference type="EMBL" id="JAQIZT010000001">
    <property type="protein sequence ID" value="KAJ7015046.1"/>
    <property type="molecule type" value="Genomic_DNA"/>
</dbReference>